<comment type="caution">
    <text evidence="2">The sequence shown here is derived from an EMBL/GenBank/DDBJ whole genome shotgun (WGS) entry which is preliminary data.</text>
</comment>
<dbReference type="Proteomes" id="UP000321405">
    <property type="component" value="Unassembled WGS sequence"/>
</dbReference>
<evidence type="ECO:0000313" key="3">
    <source>
        <dbReference type="Proteomes" id="UP000321405"/>
    </source>
</evidence>
<accession>A0A511BRP0</accession>
<dbReference type="InterPro" id="IPR017946">
    <property type="entry name" value="PLC-like_Pdiesterase_TIM-brl"/>
</dbReference>
<dbReference type="GO" id="GO:0006629">
    <property type="term" value="P:lipid metabolic process"/>
    <property type="evidence" value="ECO:0007669"/>
    <property type="project" value="InterPro"/>
</dbReference>
<reference evidence="2 3" key="1">
    <citation type="submission" date="2019-07" db="EMBL/GenBank/DDBJ databases">
        <title>Whole genome shotgun sequence of Swaminathania salitolerans NBRC 104436.</title>
        <authorList>
            <person name="Hosoyama A."/>
            <person name="Uohara A."/>
            <person name="Ohji S."/>
            <person name="Ichikawa N."/>
        </authorList>
    </citation>
    <scope>NUCLEOTIDE SEQUENCE [LARGE SCALE GENOMIC DNA]</scope>
    <source>
        <strain evidence="2 3">NBRC 104436</strain>
    </source>
</reference>
<sequence length="397" mass="43554">MKIPASLLLASILCLTPALCPPPTWAAPADEAVGINQIQIIGTHNSYRSAMDPATMSWLKKVAPDAARSLDYHHEPLAAQLDHGVRQIELDLYADMKGGRYAHPKGPDWLRASGLAPQPDPVSPDVMNGRDFKVMHIVDIDQRSTCQPLRSCLDIVRRWSDSHPGHLPIFIDLETKQSAPPSGKVPFTAPEIFTPATYDALDAELIAVFGRERILTPDDVRGAAPSLNAAIRDHGWPSLAKARGKIVFLFERPHDTARYLVGHPALKGRIVFPNGKPGDPECAFTEVNEGFVGKKVGEFEPVDNEKAARVIPKLVREGYLIRTRSDGDTLEARQNDLSRRKVAFDSGAQLISTDYPRAEPAPWHDFVVTFPNGALTRCNPVNAPASCRDALLEPATR</sequence>
<keyword evidence="1" id="KW-0732">Signal</keyword>
<organism evidence="2 3">
    <name type="scientific">Swaminathania salitolerans</name>
    <dbReference type="NCBI Taxonomy" id="182838"/>
    <lineage>
        <taxon>Bacteria</taxon>
        <taxon>Pseudomonadati</taxon>
        <taxon>Pseudomonadota</taxon>
        <taxon>Alphaproteobacteria</taxon>
        <taxon>Acetobacterales</taxon>
        <taxon>Acetobacteraceae</taxon>
        <taxon>Swaminathania</taxon>
    </lineage>
</organism>
<name>A0A511BRP0_9PROT</name>
<dbReference type="CDD" id="cd08589">
    <property type="entry name" value="PI-PLCc_SaPLC1_like"/>
    <property type="match status" value="1"/>
</dbReference>
<evidence type="ECO:0000313" key="2">
    <source>
        <dbReference type="EMBL" id="GEL02503.1"/>
    </source>
</evidence>
<dbReference type="EMBL" id="BJVC01000003">
    <property type="protein sequence ID" value="GEL02503.1"/>
    <property type="molecule type" value="Genomic_DNA"/>
</dbReference>
<dbReference type="SUPFAM" id="SSF51695">
    <property type="entry name" value="PLC-like phosphodiesterases"/>
    <property type="match status" value="1"/>
</dbReference>
<evidence type="ECO:0008006" key="4">
    <source>
        <dbReference type="Google" id="ProtNLM"/>
    </source>
</evidence>
<evidence type="ECO:0000256" key="1">
    <source>
        <dbReference type="SAM" id="SignalP"/>
    </source>
</evidence>
<dbReference type="RefSeq" id="WP_147093578.1">
    <property type="nucleotide sequence ID" value="NZ_BJVC01000003.1"/>
</dbReference>
<dbReference type="AlphaFoldDB" id="A0A511BRP0"/>
<keyword evidence="3" id="KW-1185">Reference proteome</keyword>
<dbReference type="OrthoDB" id="195526at2"/>
<dbReference type="InterPro" id="IPR032075">
    <property type="entry name" value="PI-PLC-C1"/>
</dbReference>
<feature type="chain" id="PRO_5022201329" description="Calcium-dependent phosphoinositide phospholipase C" evidence="1">
    <location>
        <begin position="27"/>
        <end position="397"/>
    </location>
</feature>
<protein>
    <recommendedName>
        <fullName evidence="4">Calcium-dependent phosphoinositide phospholipase C</fullName>
    </recommendedName>
</protein>
<dbReference type="Pfam" id="PF16670">
    <property type="entry name" value="PI-PLC-C1"/>
    <property type="match status" value="1"/>
</dbReference>
<dbReference type="GO" id="GO:0008081">
    <property type="term" value="F:phosphoric diester hydrolase activity"/>
    <property type="evidence" value="ECO:0007669"/>
    <property type="project" value="InterPro"/>
</dbReference>
<proteinExistence type="predicted"/>
<gene>
    <name evidence="2" type="ORF">SSA02_16660</name>
</gene>
<feature type="signal peptide" evidence="1">
    <location>
        <begin position="1"/>
        <end position="26"/>
    </location>
</feature>
<dbReference type="Gene3D" id="3.20.20.190">
    <property type="entry name" value="Phosphatidylinositol (PI) phosphodiesterase"/>
    <property type="match status" value="1"/>
</dbReference>